<feature type="active site" description="Nucleophile" evidence="8">
    <location>
        <position position="101"/>
    </location>
</feature>
<dbReference type="SUPFAM" id="SSF52096">
    <property type="entry name" value="ClpP/crotonase"/>
    <property type="match status" value="1"/>
</dbReference>
<dbReference type="PANTHER" id="PTHR10381:SF15">
    <property type="entry name" value="CHLOROPLASTIC ATP-DEPENDENT CLP PROTEASE PROTEOLYTIC SUBUNIT 1"/>
    <property type="match status" value="1"/>
</dbReference>
<evidence type="ECO:0000256" key="6">
    <source>
        <dbReference type="ARBA" id="ARBA00034021"/>
    </source>
</evidence>
<name>A0A8K1JB67_9MAGN</name>
<protein>
    <recommendedName>
        <fullName evidence="8 12">ATP-dependent Clp protease proteolytic subunit</fullName>
        <ecNumber evidence="8 11">3.4.21.92</ecNumber>
    </recommendedName>
    <alternativeName>
        <fullName evidence="8">Endopeptidase Clp</fullName>
    </alternativeName>
</protein>
<organism evidence="13">
    <name type="scientific">Peltoboykinia tellimoides</name>
    <dbReference type="NCBI Taxonomy" id="29767"/>
    <lineage>
        <taxon>Eukaryota</taxon>
        <taxon>Viridiplantae</taxon>
        <taxon>Streptophyta</taxon>
        <taxon>Embryophyta</taxon>
        <taxon>Tracheophyta</taxon>
        <taxon>Spermatophyta</taxon>
        <taxon>Magnoliopsida</taxon>
        <taxon>eudicotyledons</taxon>
        <taxon>Gunneridae</taxon>
        <taxon>Pentapetalae</taxon>
        <taxon>Saxifragales</taxon>
        <taxon>Saxifragaceae</taxon>
        <taxon>Chrysosplenieae</taxon>
        <taxon>Peltoboykinia</taxon>
    </lineage>
</organism>
<feature type="active site" evidence="9">
    <location>
        <position position="101"/>
    </location>
</feature>
<dbReference type="GO" id="GO:0009570">
    <property type="term" value="C:chloroplast stroma"/>
    <property type="evidence" value="ECO:0007669"/>
    <property type="project" value="UniProtKB-SubCell"/>
</dbReference>
<comment type="function">
    <text evidence="7 8">Cleaves peptides in various proteins in a process that requires ATP hydrolysis. Has a chymotrypsin-like activity. Plays a major role in the degradation of misfolded proteins.</text>
</comment>
<dbReference type="InterPro" id="IPR018215">
    <property type="entry name" value="ClpP_Ser_AS"/>
</dbReference>
<dbReference type="GO" id="GO:0004252">
    <property type="term" value="F:serine-type endopeptidase activity"/>
    <property type="evidence" value="ECO:0007669"/>
    <property type="project" value="UniProtKB-UniRule"/>
</dbReference>
<keyword evidence="5 8" id="KW-0720">Serine protease</keyword>
<accession>A0A8K1JB67</accession>
<comment type="catalytic activity">
    <reaction evidence="6 8 10">
        <text>Hydrolysis of proteins to small peptides in the presence of ATP and magnesium. alpha-casein is the usual test substrate. In the absence of ATP, only oligopeptides shorter than five residues are hydrolyzed (such as succinyl-Leu-Tyr-|-NHMec, and Leu-Tyr-Leu-|-Tyr-Trp, in which cleavage of the -Tyr-|-Leu- and -Tyr-|-Trp bonds also occurs).</text>
        <dbReference type="EC" id="3.4.21.92"/>
    </reaction>
</comment>
<dbReference type="Pfam" id="PF00574">
    <property type="entry name" value="CLP_protease"/>
    <property type="match status" value="1"/>
</dbReference>
<dbReference type="Gene3D" id="3.90.226.10">
    <property type="entry name" value="2-enoyl-CoA Hydratase, Chain A, domain 1"/>
    <property type="match status" value="1"/>
</dbReference>
<gene>
    <name evidence="8 13" type="primary">clpP</name>
</gene>
<dbReference type="CDD" id="cd07017">
    <property type="entry name" value="S14_ClpP_2"/>
    <property type="match status" value="1"/>
</dbReference>
<keyword evidence="4 8" id="KW-0378">Hydrolase</keyword>
<dbReference type="PRINTS" id="PR00127">
    <property type="entry name" value="CLPPROTEASEP"/>
</dbReference>
<evidence type="ECO:0000256" key="1">
    <source>
        <dbReference type="ARBA" id="ARBA00007039"/>
    </source>
</evidence>
<proteinExistence type="inferred from homology"/>
<evidence type="ECO:0000256" key="10">
    <source>
        <dbReference type="PROSITE-ProRule" id="PRU10086"/>
    </source>
</evidence>
<dbReference type="PROSITE" id="PS00381">
    <property type="entry name" value="CLP_PROTEASE_SER"/>
    <property type="match status" value="1"/>
</dbReference>
<sequence length="196" mass="21772">MPVGVPKVAFRIPGDEEATWVDLYNRLYRGRFLFLGEEVSAEISNQIMGLMVFLSIEDNTQNQYLFLNTPGGKLIPGIGIYDTIQLVIASVHTVCIGLAASMGSFILLGGEITERIAYPHARVMIHQPRSTFFEAPTGEFVMEAEEVMRMRDAIAGTYAQLTGKPLWVIIEDMERDTFMSATEAQVHGIIDLVGIE</sequence>
<dbReference type="PANTHER" id="PTHR10381">
    <property type="entry name" value="ATP-DEPENDENT CLP PROTEASE PROTEOLYTIC SUBUNIT"/>
    <property type="match status" value="1"/>
</dbReference>
<evidence type="ECO:0000256" key="2">
    <source>
        <dbReference type="ARBA" id="ARBA00022640"/>
    </source>
</evidence>
<evidence type="ECO:0000256" key="7">
    <source>
        <dbReference type="ARBA" id="ARBA00055217"/>
    </source>
</evidence>
<dbReference type="InterPro" id="IPR033135">
    <property type="entry name" value="ClpP_His_AS"/>
</dbReference>
<dbReference type="InterPro" id="IPR023562">
    <property type="entry name" value="ClpP/TepA"/>
</dbReference>
<keyword evidence="2 13" id="KW-0934">Plastid</keyword>
<evidence type="ECO:0000256" key="11">
    <source>
        <dbReference type="RuleBase" id="RU000549"/>
    </source>
</evidence>
<evidence type="ECO:0000256" key="12">
    <source>
        <dbReference type="RuleBase" id="RU003567"/>
    </source>
</evidence>
<reference evidence="13" key="1">
    <citation type="submission" date="2021-08" db="EMBL/GenBank/DDBJ databases">
        <title>Characterization of the complete chloroplast genome of Peltoboykinia tellimoides (Saxifragaceae).</title>
        <authorList>
            <person name="Yang R.-R."/>
        </authorList>
    </citation>
    <scope>NUCLEOTIDE SEQUENCE</scope>
</reference>
<dbReference type="GO" id="GO:0006515">
    <property type="term" value="P:protein quality control for misfolded or incompletely synthesized proteins"/>
    <property type="evidence" value="ECO:0007669"/>
    <property type="project" value="TreeGrafter"/>
</dbReference>
<comment type="similarity">
    <text evidence="1 8 12">Belongs to the peptidase S14 family.</text>
</comment>
<dbReference type="AlphaFoldDB" id="A0A8K1JB67"/>
<dbReference type="GO" id="GO:0004176">
    <property type="term" value="F:ATP-dependent peptidase activity"/>
    <property type="evidence" value="ECO:0007669"/>
    <property type="project" value="InterPro"/>
</dbReference>
<evidence type="ECO:0000256" key="9">
    <source>
        <dbReference type="PROSITE-ProRule" id="PRU10085"/>
    </source>
</evidence>
<dbReference type="EC" id="3.4.21.92" evidence="8 11"/>
<comment type="subcellular location">
    <subcellularLocation>
        <location evidence="8">Plastid</location>
        <location evidence="8">Chloroplast stroma</location>
    </subcellularLocation>
</comment>
<comment type="subunit">
    <text evidence="8">Component of the chloroplastic Clp protease core complex.</text>
</comment>
<keyword evidence="13" id="KW-0150">Chloroplast</keyword>
<dbReference type="HAMAP" id="MF_00444">
    <property type="entry name" value="ClpP"/>
    <property type="match status" value="1"/>
</dbReference>
<evidence type="ECO:0000256" key="4">
    <source>
        <dbReference type="ARBA" id="ARBA00022801"/>
    </source>
</evidence>
<evidence type="ECO:0000256" key="8">
    <source>
        <dbReference type="HAMAP-Rule" id="MF_00444"/>
    </source>
</evidence>
<dbReference type="GO" id="GO:0009368">
    <property type="term" value="C:endopeptidase Clp complex"/>
    <property type="evidence" value="ECO:0007669"/>
    <property type="project" value="TreeGrafter"/>
</dbReference>
<dbReference type="PROSITE" id="PS00382">
    <property type="entry name" value="CLP_PROTEASE_HIS"/>
    <property type="match status" value="1"/>
</dbReference>
<evidence type="ECO:0000313" key="13">
    <source>
        <dbReference type="EMBL" id="UCS08827.1"/>
    </source>
</evidence>
<feature type="active site" evidence="8 10">
    <location>
        <position position="126"/>
    </location>
</feature>
<dbReference type="InterPro" id="IPR029045">
    <property type="entry name" value="ClpP/crotonase-like_dom_sf"/>
</dbReference>
<evidence type="ECO:0000256" key="3">
    <source>
        <dbReference type="ARBA" id="ARBA00022670"/>
    </source>
</evidence>
<dbReference type="EMBL" id="MZ779205">
    <property type="protein sequence ID" value="UCS08827.1"/>
    <property type="molecule type" value="Genomic_DNA"/>
</dbReference>
<dbReference type="InterPro" id="IPR001907">
    <property type="entry name" value="ClpP"/>
</dbReference>
<dbReference type="GO" id="GO:0051117">
    <property type="term" value="F:ATPase binding"/>
    <property type="evidence" value="ECO:0007669"/>
    <property type="project" value="TreeGrafter"/>
</dbReference>
<geneLocation type="chloroplast" evidence="13"/>
<dbReference type="FunFam" id="3.90.226.10:FF:000006">
    <property type="entry name" value="ATP-dependent Clp protease proteolytic subunit"/>
    <property type="match status" value="1"/>
</dbReference>
<evidence type="ECO:0000256" key="5">
    <source>
        <dbReference type="ARBA" id="ARBA00022825"/>
    </source>
</evidence>
<keyword evidence="3 8" id="KW-0645">Protease</keyword>